<proteinExistence type="predicted"/>
<feature type="compositionally biased region" description="Basic and acidic residues" evidence="2">
    <location>
        <begin position="22"/>
        <end position="42"/>
    </location>
</feature>
<feature type="compositionally biased region" description="Polar residues" evidence="2">
    <location>
        <begin position="43"/>
        <end position="61"/>
    </location>
</feature>
<dbReference type="InterPro" id="IPR006597">
    <property type="entry name" value="Sel1-like"/>
</dbReference>
<feature type="compositionally biased region" description="Low complexity" evidence="2">
    <location>
        <begin position="74"/>
        <end position="109"/>
    </location>
</feature>
<dbReference type="InterPro" id="IPR011990">
    <property type="entry name" value="TPR-like_helical_dom_sf"/>
</dbReference>
<keyword evidence="4" id="KW-1185">Reference proteome</keyword>
<dbReference type="SMART" id="SM00671">
    <property type="entry name" value="SEL1"/>
    <property type="match status" value="7"/>
</dbReference>
<evidence type="ECO:0000256" key="1">
    <source>
        <dbReference type="ARBA" id="ARBA00022737"/>
    </source>
</evidence>
<feature type="region of interest" description="Disordered" evidence="2">
    <location>
        <begin position="1"/>
        <end position="153"/>
    </location>
</feature>
<feature type="compositionally biased region" description="Low complexity" evidence="2">
    <location>
        <begin position="124"/>
        <end position="150"/>
    </location>
</feature>
<protein>
    <recommendedName>
        <fullName evidence="5">HCP-like protein</fullName>
    </recommendedName>
</protein>
<dbReference type="Pfam" id="PF08238">
    <property type="entry name" value="Sel1"/>
    <property type="match status" value="7"/>
</dbReference>
<evidence type="ECO:0000256" key="2">
    <source>
        <dbReference type="SAM" id="MobiDB-lite"/>
    </source>
</evidence>
<dbReference type="SUPFAM" id="SSF81901">
    <property type="entry name" value="HCP-like"/>
    <property type="match status" value="1"/>
</dbReference>
<name>A0A8H7S6C9_9FUNG</name>
<comment type="caution">
    <text evidence="3">The sequence shown here is derived from an EMBL/GenBank/DDBJ whole genome shotgun (WGS) entry which is preliminary data.</text>
</comment>
<dbReference type="Gene3D" id="1.25.40.10">
    <property type="entry name" value="Tetratricopeptide repeat domain"/>
    <property type="match status" value="2"/>
</dbReference>
<organism evidence="3 4">
    <name type="scientific">Circinella minor</name>
    <dbReference type="NCBI Taxonomy" id="1195481"/>
    <lineage>
        <taxon>Eukaryota</taxon>
        <taxon>Fungi</taxon>
        <taxon>Fungi incertae sedis</taxon>
        <taxon>Mucoromycota</taxon>
        <taxon>Mucoromycotina</taxon>
        <taxon>Mucoromycetes</taxon>
        <taxon>Mucorales</taxon>
        <taxon>Lichtheimiaceae</taxon>
        <taxon>Circinella</taxon>
    </lineage>
</organism>
<dbReference type="EMBL" id="JAEPRB010000058">
    <property type="protein sequence ID" value="KAG2223564.1"/>
    <property type="molecule type" value="Genomic_DNA"/>
</dbReference>
<dbReference type="AlphaFoldDB" id="A0A8H7S6C9"/>
<feature type="compositionally biased region" description="Acidic residues" evidence="2">
    <location>
        <begin position="222"/>
        <end position="239"/>
    </location>
</feature>
<evidence type="ECO:0000313" key="3">
    <source>
        <dbReference type="EMBL" id="KAG2223564.1"/>
    </source>
</evidence>
<dbReference type="Proteomes" id="UP000646827">
    <property type="component" value="Unassembled WGS sequence"/>
</dbReference>
<dbReference type="PANTHER" id="PTHR46430">
    <property type="entry name" value="PROTEIN SKT5-RELATED"/>
    <property type="match status" value="1"/>
</dbReference>
<dbReference type="OrthoDB" id="272077at2759"/>
<feature type="compositionally biased region" description="Basic residues" evidence="2">
    <location>
        <begin position="1"/>
        <end position="10"/>
    </location>
</feature>
<gene>
    <name evidence="3" type="ORF">INT45_001646</name>
</gene>
<evidence type="ECO:0008006" key="5">
    <source>
        <dbReference type="Google" id="ProtNLM"/>
    </source>
</evidence>
<keyword evidence="1" id="KW-0677">Repeat</keyword>
<dbReference type="PANTHER" id="PTHR46430:SF1">
    <property type="entry name" value="CHITIN SYNTHASE REGULATOR SKT5-RELATED"/>
    <property type="match status" value="1"/>
</dbReference>
<feature type="region of interest" description="Disordered" evidence="2">
    <location>
        <begin position="584"/>
        <end position="613"/>
    </location>
</feature>
<dbReference type="InterPro" id="IPR051726">
    <property type="entry name" value="Chitin_Synth_Reg"/>
</dbReference>
<sequence>MLKDIKRRVSRCYTPQRQSSLDIKRKSVDSDNSDKEMTHKNDNQQPQQRRQSFPATPTHTHMSSKRKEKRPLQSPTTIKTTSTATIPVIPQSPSSLLLSPTSPRPSSTPAVVVANKVMPGGNRSNTSSLSTLSLSMPSTPTSPGSPASTPNRLHSSCSLVTVSSDQLLDHSHLKPGINAELLSYNKTINMYRENAKKTNNLDIQCDFAMFLVEAAKRIEVPENLDENENNDDNGEEEENNNNNNNNNRDHNNDDENDDEVQRSYTPSMAFTSISAAEQGQQYKLRQSYLLEAEKLLKQVSLRGHSESQFYLANMYAAGILHRTGKPEFEKAFPLFAQAAKHHNPDAAFRTAKCYEDGLGTKRDRSKASQYYKKAASLNHPGAMYRYGLAEINGELGISRNLRDGHKWLKRSAEAATPQYPHALHELALLHERGFDSVIFADPDYAVHLYTEAANMGYAPSAFRLGECYEFGRLQCSINSTLSIQYYSIAANQDHPEACFALTAWYLMGTDTLEPSEDQAFAWALRAASKGFPKAEYAIGYFYEVGIGAPKDMQEAIRWYIIAADKGEKRAAARLHQLPSKYQSGVRKPMNTTVSVPPPPPSSIPQSPSRLGQHSDSFMQRAKGLLGSKKGVEEPIANFI</sequence>
<evidence type="ECO:0000313" key="4">
    <source>
        <dbReference type="Proteomes" id="UP000646827"/>
    </source>
</evidence>
<feature type="region of interest" description="Disordered" evidence="2">
    <location>
        <begin position="221"/>
        <end position="261"/>
    </location>
</feature>
<reference evidence="3 4" key="1">
    <citation type="submission" date="2020-12" db="EMBL/GenBank/DDBJ databases">
        <title>Metabolic potential, ecology and presence of endohyphal bacteria is reflected in genomic diversity of Mucoromycotina.</title>
        <authorList>
            <person name="Muszewska A."/>
            <person name="Okrasinska A."/>
            <person name="Steczkiewicz K."/>
            <person name="Drgas O."/>
            <person name="Orlowska M."/>
            <person name="Perlinska-Lenart U."/>
            <person name="Aleksandrzak-Piekarczyk T."/>
            <person name="Szatraj K."/>
            <person name="Zielenkiewicz U."/>
            <person name="Pilsyk S."/>
            <person name="Malc E."/>
            <person name="Mieczkowski P."/>
            <person name="Kruszewska J.S."/>
            <person name="Biernat P."/>
            <person name="Pawlowska J."/>
        </authorList>
    </citation>
    <scope>NUCLEOTIDE SEQUENCE [LARGE SCALE GENOMIC DNA]</scope>
    <source>
        <strain evidence="3 4">CBS 142.35</strain>
    </source>
</reference>
<accession>A0A8H7S6C9</accession>